<dbReference type="PROSITE" id="PS51186">
    <property type="entry name" value="GNAT"/>
    <property type="match status" value="1"/>
</dbReference>
<dbReference type="EMBL" id="CP002869">
    <property type="protein sequence ID" value="AEI39291.1"/>
    <property type="molecule type" value="Genomic_DNA"/>
</dbReference>
<dbReference type="InterPro" id="IPR000182">
    <property type="entry name" value="GNAT_dom"/>
</dbReference>
<evidence type="ECO:0000313" key="5">
    <source>
        <dbReference type="Proteomes" id="UP000006620"/>
    </source>
</evidence>
<dbReference type="PANTHER" id="PTHR43877:SF2">
    <property type="entry name" value="AMINOALKYLPHOSPHONATE N-ACETYLTRANSFERASE-RELATED"/>
    <property type="match status" value="1"/>
</dbReference>
<dbReference type="HOGENOM" id="CLU_013985_11_8_9"/>
<evidence type="ECO:0000313" key="4">
    <source>
        <dbReference type="EMBL" id="AEI39291.1"/>
    </source>
</evidence>
<dbReference type="SUPFAM" id="SSF55729">
    <property type="entry name" value="Acyl-CoA N-acyltransferases (Nat)"/>
    <property type="match status" value="1"/>
</dbReference>
<sequence length="157" mass="17637">MEALLEIKQVSHTDAVLHGLIARLDEDLLSRYSSDQVHVIDFNDPDVAQATFVVAYMDGTPAGCGAVRPLDAECTELKRFYVDPAYRNRGIASRMIGTLEDHARRGGFRFIRLETGWEQPEAIALYIKCGYKHIDRFGEYVDCPSSVCMEKELLPAP</sequence>
<dbReference type="InterPro" id="IPR016181">
    <property type="entry name" value="Acyl_CoA_acyltransferase"/>
</dbReference>
<accession>F8FQW1</accession>
<organism evidence="4 5">
    <name type="scientific">Paenibacillus mucilaginosus (strain KNP414)</name>
    <dbReference type="NCBI Taxonomy" id="1036673"/>
    <lineage>
        <taxon>Bacteria</taxon>
        <taxon>Bacillati</taxon>
        <taxon>Bacillota</taxon>
        <taxon>Bacilli</taxon>
        <taxon>Bacillales</taxon>
        <taxon>Paenibacillaceae</taxon>
        <taxon>Paenibacillus</taxon>
    </lineage>
</organism>
<evidence type="ECO:0000256" key="2">
    <source>
        <dbReference type="ARBA" id="ARBA00023315"/>
    </source>
</evidence>
<dbReference type="PATRIC" id="fig|1036673.3.peg.613"/>
<evidence type="ECO:0000259" key="3">
    <source>
        <dbReference type="PROSITE" id="PS51186"/>
    </source>
</evidence>
<dbReference type="Proteomes" id="UP000006620">
    <property type="component" value="Chromosome"/>
</dbReference>
<dbReference type="RefSeq" id="WP_013914455.1">
    <property type="nucleotide sequence ID" value="NC_015690.1"/>
</dbReference>
<keyword evidence="2" id="KW-0012">Acyltransferase</keyword>
<dbReference type="Gene3D" id="3.40.630.30">
    <property type="match status" value="1"/>
</dbReference>
<dbReference type="InterPro" id="IPR050832">
    <property type="entry name" value="Bact_Acetyltransf"/>
</dbReference>
<name>F8FQW1_PAEMK</name>
<dbReference type="GO" id="GO:0016747">
    <property type="term" value="F:acyltransferase activity, transferring groups other than amino-acyl groups"/>
    <property type="evidence" value="ECO:0007669"/>
    <property type="project" value="InterPro"/>
</dbReference>
<dbReference type="KEGG" id="pms:KNP414_00701"/>
<protein>
    <submittedName>
        <fullName evidence="4">GCN5-related N-acetyltransferase</fullName>
    </submittedName>
</protein>
<dbReference type="PANTHER" id="PTHR43877">
    <property type="entry name" value="AMINOALKYLPHOSPHONATE N-ACETYLTRANSFERASE-RELATED-RELATED"/>
    <property type="match status" value="1"/>
</dbReference>
<gene>
    <name evidence="4" type="ordered locus">KNP414_00701</name>
</gene>
<proteinExistence type="predicted"/>
<keyword evidence="1 4" id="KW-0808">Transferase</keyword>
<feature type="domain" description="N-acetyltransferase" evidence="3">
    <location>
        <begin position="5"/>
        <end position="154"/>
    </location>
</feature>
<dbReference type="AlphaFoldDB" id="F8FQW1"/>
<dbReference type="CDD" id="cd04301">
    <property type="entry name" value="NAT_SF"/>
    <property type="match status" value="1"/>
</dbReference>
<reference evidence="5" key="1">
    <citation type="submission" date="2011-06" db="EMBL/GenBank/DDBJ databases">
        <title>Complete genome sequence of Paenibacillus mucilaginosus KNP414.</title>
        <authorList>
            <person name="Wang J."/>
            <person name="Hu S."/>
            <person name="Hu X."/>
            <person name="Zhang B."/>
            <person name="Dong D."/>
            <person name="Zhang S."/>
            <person name="Zhao K."/>
            <person name="Wu D."/>
        </authorList>
    </citation>
    <scope>NUCLEOTIDE SEQUENCE [LARGE SCALE GENOMIC DNA]</scope>
    <source>
        <strain evidence="5">KNP414</strain>
    </source>
</reference>
<dbReference type="Pfam" id="PF00583">
    <property type="entry name" value="Acetyltransf_1"/>
    <property type="match status" value="1"/>
</dbReference>
<reference evidence="4 5" key="2">
    <citation type="journal article" date="2013" name="Genome Announc.">
        <title>Genome Sequence of Growth-Improving Paenibacillus mucilaginosus Strain KNP414.</title>
        <authorList>
            <person name="Lu J.J."/>
            <person name="Wang J.F."/>
            <person name="Hu X.F."/>
        </authorList>
    </citation>
    <scope>NUCLEOTIDE SEQUENCE [LARGE SCALE GENOMIC DNA]</scope>
    <source>
        <strain evidence="4 5">KNP414</strain>
    </source>
</reference>
<evidence type="ECO:0000256" key="1">
    <source>
        <dbReference type="ARBA" id="ARBA00022679"/>
    </source>
</evidence>